<dbReference type="InterPro" id="IPR003959">
    <property type="entry name" value="ATPase_AAA_core"/>
</dbReference>
<dbReference type="EMBL" id="JBGFUD010017740">
    <property type="protein sequence ID" value="MFH4984459.1"/>
    <property type="molecule type" value="Genomic_DNA"/>
</dbReference>
<evidence type="ECO:0000256" key="2">
    <source>
        <dbReference type="ARBA" id="ARBA00022741"/>
    </source>
</evidence>
<comment type="caution">
    <text evidence="7">The sequence shown here is derived from an EMBL/GenBank/DDBJ whole genome shotgun (WGS) entry which is preliminary data.</text>
</comment>
<comment type="subcellular location">
    <subcellularLocation>
        <location evidence="1">Mitochondrion</location>
    </subcellularLocation>
</comment>
<name>A0ABD6F191_9BILA</name>
<gene>
    <name evidence="7" type="ORF">AB6A40_011168</name>
</gene>
<sequence>MMKAEFMSLWDGFVSSDSLVIVMGATNRPGDVDKAILRRMPARFHVSLPNHRARAEILKVILRNESVSATVNFDKVAFQATDMSGSDLKEICRLAVLHRFKKLYHEAEGSILGDEVARMLTEDDLITALEKYKKTMCITPPTTFIGSQFQ</sequence>
<evidence type="ECO:0000256" key="4">
    <source>
        <dbReference type="ARBA" id="ARBA00023128"/>
    </source>
</evidence>
<dbReference type="InterPro" id="IPR027417">
    <property type="entry name" value="P-loop_NTPase"/>
</dbReference>
<evidence type="ECO:0000256" key="3">
    <source>
        <dbReference type="ARBA" id="ARBA00022840"/>
    </source>
</evidence>
<evidence type="ECO:0000259" key="6">
    <source>
        <dbReference type="Pfam" id="PF00004"/>
    </source>
</evidence>
<keyword evidence="8" id="KW-1185">Reference proteome</keyword>
<evidence type="ECO:0000313" key="7">
    <source>
        <dbReference type="EMBL" id="MFH4984459.1"/>
    </source>
</evidence>
<proteinExistence type="inferred from homology"/>
<keyword evidence="3 5" id="KW-0067">ATP-binding</keyword>
<dbReference type="AlphaFoldDB" id="A0ABD6F191"/>
<dbReference type="Proteomes" id="UP001608902">
    <property type="component" value="Unassembled WGS sequence"/>
</dbReference>
<evidence type="ECO:0000313" key="8">
    <source>
        <dbReference type="Proteomes" id="UP001608902"/>
    </source>
</evidence>
<dbReference type="InterPro" id="IPR051701">
    <property type="entry name" value="Mito_OM_Translocase_MSP1"/>
</dbReference>
<organism evidence="7 8">
    <name type="scientific">Gnathostoma spinigerum</name>
    <dbReference type="NCBI Taxonomy" id="75299"/>
    <lineage>
        <taxon>Eukaryota</taxon>
        <taxon>Metazoa</taxon>
        <taxon>Ecdysozoa</taxon>
        <taxon>Nematoda</taxon>
        <taxon>Chromadorea</taxon>
        <taxon>Rhabditida</taxon>
        <taxon>Spirurina</taxon>
        <taxon>Gnathostomatomorpha</taxon>
        <taxon>Gnathostomatoidea</taxon>
        <taxon>Gnathostomatidae</taxon>
        <taxon>Gnathostoma</taxon>
    </lineage>
</organism>
<feature type="domain" description="ATPase AAA-type core" evidence="6">
    <location>
        <begin position="3"/>
        <end position="47"/>
    </location>
</feature>
<dbReference type="Pfam" id="PF00004">
    <property type="entry name" value="AAA"/>
    <property type="match status" value="1"/>
</dbReference>
<keyword evidence="2 5" id="KW-0547">Nucleotide-binding</keyword>
<dbReference type="PROSITE" id="PS00674">
    <property type="entry name" value="AAA"/>
    <property type="match status" value="1"/>
</dbReference>
<protein>
    <recommendedName>
        <fullName evidence="6">ATPase AAA-type core domain-containing protein</fullName>
    </recommendedName>
</protein>
<comment type="similarity">
    <text evidence="5">Belongs to the AAA ATPase family.</text>
</comment>
<dbReference type="PANTHER" id="PTHR45644:SF3">
    <property type="entry name" value="FI08533P-RELATED"/>
    <property type="match status" value="1"/>
</dbReference>
<accession>A0ABD6F191</accession>
<evidence type="ECO:0000256" key="5">
    <source>
        <dbReference type="RuleBase" id="RU003651"/>
    </source>
</evidence>
<evidence type="ECO:0000256" key="1">
    <source>
        <dbReference type="ARBA" id="ARBA00004173"/>
    </source>
</evidence>
<dbReference type="SUPFAM" id="SSF52540">
    <property type="entry name" value="P-loop containing nucleoside triphosphate hydrolases"/>
    <property type="match status" value="1"/>
</dbReference>
<dbReference type="InterPro" id="IPR003960">
    <property type="entry name" value="ATPase_AAA_CS"/>
</dbReference>
<dbReference type="Gene3D" id="3.40.50.300">
    <property type="entry name" value="P-loop containing nucleotide triphosphate hydrolases"/>
    <property type="match status" value="1"/>
</dbReference>
<dbReference type="PANTHER" id="PTHR45644">
    <property type="entry name" value="AAA ATPASE, PUTATIVE (AFU_ORTHOLOGUE AFUA_2G12920)-RELATED-RELATED"/>
    <property type="match status" value="1"/>
</dbReference>
<dbReference type="Gene3D" id="1.10.8.60">
    <property type="match status" value="1"/>
</dbReference>
<reference evidence="7 8" key="1">
    <citation type="submission" date="2024-08" db="EMBL/GenBank/DDBJ databases">
        <title>Gnathostoma spinigerum genome.</title>
        <authorList>
            <person name="Gonzalez-Bertolin B."/>
            <person name="Monzon S."/>
            <person name="Zaballos A."/>
            <person name="Jimenez P."/>
            <person name="Dekumyoy P."/>
            <person name="Varona S."/>
            <person name="Cuesta I."/>
            <person name="Sumanam S."/>
            <person name="Adisakwattana P."/>
            <person name="Gasser R.B."/>
            <person name="Hernandez-Gonzalez A."/>
            <person name="Young N.D."/>
            <person name="Perteguer M.J."/>
        </authorList>
    </citation>
    <scope>NUCLEOTIDE SEQUENCE [LARGE SCALE GENOMIC DNA]</scope>
    <source>
        <strain evidence="7">AL3</strain>
        <tissue evidence="7">Liver</tissue>
    </source>
</reference>
<dbReference type="GO" id="GO:0005524">
    <property type="term" value="F:ATP binding"/>
    <property type="evidence" value="ECO:0007669"/>
    <property type="project" value="UniProtKB-KW"/>
</dbReference>
<keyword evidence="4" id="KW-0496">Mitochondrion</keyword>
<dbReference type="GO" id="GO:0005739">
    <property type="term" value="C:mitochondrion"/>
    <property type="evidence" value="ECO:0007669"/>
    <property type="project" value="UniProtKB-SubCell"/>
</dbReference>